<organism evidence="2 3">
    <name type="scientific">Salix brachista</name>
    <dbReference type="NCBI Taxonomy" id="2182728"/>
    <lineage>
        <taxon>Eukaryota</taxon>
        <taxon>Viridiplantae</taxon>
        <taxon>Streptophyta</taxon>
        <taxon>Embryophyta</taxon>
        <taxon>Tracheophyta</taxon>
        <taxon>Spermatophyta</taxon>
        <taxon>Magnoliopsida</taxon>
        <taxon>eudicotyledons</taxon>
        <taxon>Gunneridae</taxon>
        <taxon>Pentapetalae</taxon>
        <taxon>rosids</taxon>
        <taxon>fabids</taxon>
        <taxon>Malpighiales</taxon>
        <taxon>Salicaceae</taxon>
        <taxon>Saliceae</taxon>
        <taxon>Salix</taxon>
    </lineage>
</organism>
<accession>A0A5N5NAK2</accession>
<gene>
    <name evidence="2" type="ORF">DKX38_004142</name>
</gene>
<feature type="region of interest" description="Disordered" evidence="1">
    <location>
        <begin position="23"/>
        <end position="51"/>
    </location>
</feature>
<dbReference type="PANTHER" id="PTHR12774">
    <property type="entry name" value="PEROXISOMAL BIOGENESIS FACTOR 19"/>
    <property type="match status" value="1"/>
</dbReference>
<reference evidence="3" key="1">
    <citation type="journal article" date="2019" name="Gigascience">
        <title>De novo genome assembly of the endangered Acer yangbiense, a plant species with extremely small populations endemic to Yunnan Province, China.</title>
        <authorList>
            <person name="Yang J."/>
            <person name="Wariss H.M."/>
            <person name="Tao L."/>
            <person name="Zhang R."/>
            <person name="Yun Q."/>
            <person name="Hollingsworth P."/>
            <person name="Dao Z."/>
            <person name="Luo G."/>
            <person name="Guo H."/>
            <person name="Ma Y."/>
            <person name="Sun W."/>
        </authorList>
    </citation>
    <scope>NUCLEOTIDE SEQUENCE [LARGE SCALE GENOMIC DNA]</scope>
    <source>
        <strain evidence="3">cv. br00</strain>
    </source>
</reference>
<proteinExistence type="predicted"/>
<dbReference type="AlphaFoldDB" id="A0A5N5NAK2"/>
<dbReference type="Gene3D" id="1.20.120.900">
    <property type="entry name" value="Pex19, mPTS binding domain"/>
    <property type="match status" value="1"/>
</dbReference>
<evidence type="ECO:0000313" key="3">
    <source>
        <dbReference type="Proteomes" id="UP000326939"/>
    </source>
</evidence>
<name>A0A5N5NAK2_9ROSI</name>
<dbReference type="EMBL" id="VDCV01000003">
    <property type="protein sequence ID" value="KAB5564088.1"/>
    <property type="molecule type" value="Genomic_DNA"/>
</dbReference>
<evidence type="ECO:0000256" key="1">
    <source>
        <dbReference type="SAM" id="MobiDB-lite"/>
    </source>
</evidence>
<dbReference type="InterPro" id="IPR006708">
    <property type="entry name" value="Pex19"/>
</dbReference>
<keyword evidence="3" id="KW-1185">Reference proteome</keyword>
<protein>
    <submittedName>
        <fullName evidence="2">Uncharacterized protein</fullName>
    </submittedName>
</protein>
<dbReference type="GO" id="GO:0005778">
    <property type="term" value="C:peroxisomal membrane"/>
    <property type="evidence" value="ECO:0007669"/>
    <property type="project" value="TreeGrafter"/>
</dbReference>
<dbReference type="Pfam" id="PF04614">
    <property type="entry name" value="Pex19"/>
    <property type="match status" value="1"/>
</dbReference>
<dbReference type="GO" id="GO:0045046">
    <property type="term" value="P:protein import into peroxisome membrane"/>
    <property type="evidence" value="ECO:0007669"/>
    <property type="project" value="TreeGrafter"/>
</dbReference>
<sequence length="311" mass="35175">MADQHDDLEQLLDSALDDFQNLNLAPASRRSGDGNGENSNQKEKEICLPSLPTGVQGLGMGLPDLKRKQKGKQKVSKASHVEEALVKLREQTREAVKGLESVTSAPKPDDSSQDAFMDDWVKQFEELAGSQGLQSDHLLNSCYTVRLIYGQEFLRNLDANVILFSPKIGLLFGVTVTLTCCSEEEIRKTLLDMESIVETMMQQLLSKEILYEPMKEIGERYPKWLEEHKASLSKEDHGRYSHQYELIKDLNDVYENEPNNYTKIFDLMQKMQECGQPPNDIVQELAPDIDFANLGQLSPEMLENQGNCCIM</sequence>
<dbReference type="InterPro" id="IPR038322">
    <property type="entry name" value="Pex19_C_sf"/>
</dbReference>
<dbReference type="GO" id="GO:0033328">
    <property type="term" value="F:peroxisome membrane targeting sequence binding"/>
    <property type="evidence" value="ECO:0007669"/>
    <property type="project" value="TreeGrafter"/>
</dbReference>
<evidence type="ECO:0000313" key="2">
    <source>
        <dbReference type="EMBL" id="KAB5564088.1"/>
    </source>
</evidence>
<comment type="caution">
    <text evidence="2">The sequence shown here is derived from an EMBL/GenBank/DDBJ whole genome shotgun (WGS) entry which is preliminary data.</text>
</comment>
<dbReference type="PANTHER" id="PTHR12774:SF2">
    <property type="entry name" value="PEROXISOMAL BIOGENESIS FACTOR 19"/>
    <property type="match status" value="1"/>
</dbReference>
<dbReference type="Proteomes" id="UP000326939">
    <property type="component" value="Chromosome 3"/>
</dbReference>